<gene>
    <name evidence="3" type="ORF">SIN8267_00831</name>
</gene>
<keyword evidence="1" id="KW-1133">Transmembrane helix</keyword>
<feature type="transmembrane region" description="Helical" evidence="1">
    <location>
        <begin position="274"/>
        <end position="290"/>
    </location>
</feature>
<dbReference type="SUPFAM" id="SSF103481">
    <property type="entry name" value="Multidrug resistance efflux transporter EmrE"/>
    <property type="match status" value="2"/>
</dbReference>
<feature type="transmembrane region" description="Helical" evidence="1">
    <location>
        <begin position="147"/>
        <end position="169"/>
    </location>
</feature>
<dbReference type="RefSeq" id="WP_237443411.1">
    <property type="nucleotide sequence ID" value="NZ_CAKLPX010000001.1"/>
</dbReference>
<feature type="transmembrane region" description="Helical" evidence="1">
    <location>
        <begin position="67"/>
        <end position="86"/>
    </location>
</feature>
<dbReference type="InterPro" id="IPR037185">
    <property type="entry name" value="EmrE-like"/>
</dbReference>
<feature type="transmembrane region" description="Helical" evidence="1">
    <location>
        <begin position="250"/>
        <end position="267"/>
    </location>
</feature>
<feature type="transmembrane region" description="Helical" evidence="1">
    <location>
        <begin position="35"/>
        <end position="55"/>
    </location>
</feature>
<evidence type="ECO:0000256" key="1">
    <source>
        <dbReference type="SAM" id="Phobius"/>
    </source>
</evidence>
<accession>A0ABN8EES2</accession>
<keyword evidence="1" id="KW-0812">Transmembrane</keyword>
<evidence type="ECO:0000313" key="4">
    <source>
        <dbReference type="Proteomes" id="UP000838100"/>
    </source>
</evidence>
<feature type="domain" description="EamA" evidence="2">
    <location>
        <begin position="153"/>
        <end position="289"/>
    </location>
</feature>
<evidence type="ECO:0000313" key="3">
    <source>
        <dbReference type="EMBL" id="CAH0990736.1"/>
    </source>
</evidence>
<feature type="transmembrane region" description="Helical" evidence="1">
    <location>
        <begin position="220"/>
        <end position="238"/>
    </location>
</feature>
<dbReference type="Proteomes" id="UP000838100">
    <property type="component" value="Unassembled WGS sequence"/>
</dbReference>
<sequence length="291" mass="31593">MLWVGFTVLAAFMQSWRNAFQSKLSKDVSALGVTLARFLWASPIALCYLIGLYLWQPAALPNFNAKFLAFIVSASLMQILATALMVKLFQYQNYAVGAGLAKSEALVAAILGVFFFGTQLSLLGWVGVMIGGVAVFMLSSVNGFKGLSVNIVAIGLASGTAFALTSLWVREASLNLDLPFPHRAAWVLLLVISLQTVLLLAYLTFKDKASVVALWQRPKLTLLTSIASCLGSIGWFSAMSLQAVPYVKTLGQVEIFFTMLISLLWLGEKVKVKDILGLVLIAVAAIMVMWQ</sequence>
<comment type="caution">
    <text evidence="3">The sequence shown here is derived from an EMBL/GenBank/DDBJ whole genome shotgun (WGS) entry which is preliminary data.</text>
</comment>
<feature type="transmembrane region" description="Helical" evidence="1">
    <location>
        <begin position="184"/>
        <end position="205"/>
    </location>
</feature>
<dbReference type="EMBL" id="CAKLPX010000001">
    <property type="protein sequence ID" value="CAH0990736.1"/>
    <property type="molecule type" value="Genomic_DNA"/>
</dbReference>
<dbReference type="Pfam" id="PF00892">
    <property type="entry name" value="EamA"/>
    <property type="match status" value="1"/>
</dbReference>
<reference evidence="3" key="1">
    <citation type="submission" date="2021-12" db="EMBL/GenBank/DDBJ databases">
        <authorList>
            <person name="Rodrigo-Torres L."/>
            <person name="Arahal R. D."/>
            <person name="Lucena T."/>
        </authorList>
    </citation>
    <scope>NUCLEOTIDE SEQUENCE</scope>
    <source>
        <strain evidence="3">CECT 8267</strain>
    </source>
</reference>
<keyword evidence="1" id="KW-0472">Membrane</keyword>
<evidence type="ECO:0000259" key="2">
    <source>
        <dbReference type="Pfam" id="PF00892"/>
    </source>
</evidence>
<name>A0ABN8EES2_9GAMM</name>
<feature type="transmembrane region" description="Helical" evidence="1">
    <location>
        <begin position="106"/>
        <end position="135"/>
    </location>
</feature>
<keyword evidence="4" id="KW-1185">Reference proteome</keyword>
<protein>
    <recommendedName>
        <fullName evidence="2">EamA domain-containing protein</fullName>
    </recommendedName>
</protein>
<dbReference type="InterPro" id="IPR000620">
    <property type="entry name" value="EamA_dom"/>
</dbReference>
<proteinExistence type="predicted"/>
<organism evidence="3 4">
    <name type="scientific">Sinobacterium norvegicum</name>
    <dbReference type="NCBI Taxonomy" id="1641715"/>
    <lineage>
        <taxon>Bacteria</taxon>
        <taxon>Pseudomonadati</taxon>
        <taxon>Pseudomonadota</taxon>
        <taxon>Gammaproteobacteria</taxon>
        <taxon>Cellvibrionales</taxon>
        <taxon>Spongiibacteraceae</taxon>
        <taxon>Sinobacterium</taxon>
    </lineage>
</organism>